<evidence type="ECO:0000256" key="1">
    <source>
        <dbReference type="ARBA" id="ARBA00001633"/>
    </source>
</evidence>
<comment type="similarity">
    <text evidence="3 9">Belongs to the TrpC family.</text>
</comment>
<evidence type="ECO:0000313" key="12">
    <source>
        <dbReference type="Proteomes" id="UP001139150"/>
    </source>
</evidence>
<dbReference type="Proteomes" id="UP001139150">
    <property type="component" value="Unassembled WGS sequence"/>
</dbReference>
<dbReference type="SUPFAM" id="SSF51366">
    <property type="entry name" value="Ribulose-phoshate binding barrel"/>
    <property type="match status" value="1"/>
</dbReference>
<keyword evidence="8 9" id="KW-0456">Lyase</keyword>
<evidence type="ECO:0000256" key="9">
    <source>
        <dbReference type="HAMAP-Rule" id="MF_00134"/>
    </source>
</evidence>
<dbReference type="PANTHER" id="PTHR22854:SF2">
    <property type="entry name" value="INDOLE-3-GLYCEROL-PHOSPHATE SYNTHASE"/>
    <property type="match status" value="1"/>
</dbReference>
<organism evidence="11 12">
    <name type="scientific">Halalkalibacter alkaliphilus</name>
    <dbReference type="NCBI Taxonomy" id="2917993"/>
    <lineage>
        <taxon>Bacteria</taxon>
        <taxon>Bacillati</taxon>
        <taxon>Bacillota</taxon>
        <taxon>Bacilli</taxon>
        <taxon>Bacillales</taxon>
        <taxon>Bacillaceae</taxon>
        <taxon>Halalkalibacter</taxon>
    </lineage>
</organism>
<evidence type="ECO:0000313" key="11">
    <source>
        <dbReference type="EMBL" id="MCL7745916.1"/>
    </source>
</evidence>
<dbReference type="PANTHER" id="PTHR22854">
    <property type="entry name" value="TRYPTOPHAN BIOSYNTHESIS PROTEIN"/>
    <property type="match status" value="1"/>
</dbReference>
<dbReference type="InterPro" id="IPR011060">
    <property type="entry name" value="RibuloseP-bd_barrel"/>
</dbReference>
<dbReference type="AlphaFoldDB" id="A0A9X2CQL1"/>
<dbReference type="InterPro" id="IPR013785">
    <property type="entry name" value="Aldolase_TIM"/>
</dbReference>
<dbReference type="GO" id="GO:0004640">
    <property type="term" value="F:phosphoribosylanthranilate isomerase activity"/>
    <property type="evidence" value="ECO:0007669"/>
    <property type="project" value="TreeGrafter"/>
</dbReference>
<comment type="pathway">
    <text evidence="2 9">Amino-acid biosynthesis; L-tryptophan biosynthesis; L-tryptophan from chorismate: step 4/5.</text>
</comment>
<dbReference type="InterPro" id="IPR013798">
    <property type="entry name" value="Indole-3-glycerol_P_synth_dom"/>
</dbReference>
<protein>
    <recommendedName>
        <fullName evidence="9">Indole-3-glycerol phosphate synthase</fullName>
        <shortName evidence="9">IGPS</shortName>
        <ecNumber evidence="9">4.1.1.48</ecNumber>
    </recommendedName>
</protein>
<keyword evidence="7 9" id="KW-0057">Aromatic amino acid biosynthesis</keyword>
<dbReference type="NCBIfam" id="NF001375">
    <property type="entry name" value="PRK00278.2-2"/>
    <property type="match status" value="1"/>
</dbReference>
<keyword evidence="12" id="KW-1185">Reference proteome</keyword>
<keyword evidence="4 9" id="KW-0028">Amino-acid biosynthesis</keyword>
<dbReference type="EMBL" id="JAKRYL010000002">
    <property type="protein sequence ID" value="MCL7745916.1"/>
    <property type="molecule type" value="Genomic_DNA"/>
</dbReference>
<dbReference type="EC" id="4.1.1.48" evidence="9"/>
<evidence type="ECO:0000256" key="2">
    <source>
        <dbReference type="ARBA" id="ARBA00004696"/>
    </source>
</evidence>
<comment type="catalytic activity">
    <reaction evidence="1 9">
        <text>1-(2-carboxyphenylamino)-1-deoxy-D-ribulose 5-phosphate + H(+) = (1S,2R)-1-C-(indol-3-yl)glycerol 3-phosphate + CO2 + H2O</text>
        <dbReference type="Rhea" id="RHEA:23476"/>
        <dbReference type="ChEBI" id="CHEBI:15377"/>
        <dbReference type="ChEBI" id="CHEBI:15378"/>
        <dbReference type="ChEBI" id="CHEBI:16526"/>
        <dbReference type="ChEBI" id="CHEBI:58613"/>
        <dbReference type="ChEBI" id="CHEBI:58866"/>
        <dbReference type="EC" id="4.1.1.48"/>
    </reaction>
</comment>
<evidence type="ECO:0000256" key="8">
    <source>
        <dbReference type="ARBA" id="ARBA00023239"/>
    </source>
</evidence>
<dbReference type="PROSITE" id="PS00614">
    <property type="entry name" value="IGPS"/>
    <property type="match status" value="1"/>
</dbReference>
<accession>A0A9X2CQL1</accession>
<dbReference type="GO" id="GO:0000162">
    <property type="term" value="P:L-tryptophan biosynthetic process"/>
    <property type="evidence" value="ECO:0007669"/>
    <property type="project" value="UniProtKB-UniRule"/>
</dbReference>
<dbReference type="GO" id="GO:0004425">
    <property type="term" value="F:indole-3-glycerol-phosphate synthase activity"/>
    <property type="evidence" value="ECO:0007669"/>
    <property type="project" value="UniProtKB-UniRule"/>
</dbReference>
<keyword evidence="6 9" id="KW-0822">Tryptophan biosynthesis</keyword>
<dbReference type="InterPro" id="IPR045186">
    <property type="entry name" value="Indole-3-glycerol_P_synth"/>
</dbReference>
<reference evidence="11" key="1">
    <citation type="submission" date="2022-02" db="EMBL/GenBank/DDBJ databases">
        <title>Halalkalibacter sp. nov. isolated from Lonar Lake, India.</title>
        <authorList>
            <person name="Joshi A."/>
            <person name="Thite S."/>
            <person name="Lodha T."/>
        </authorList>
    </citation>
    <scope>NUCLEOTIDE SEQUENCE</scope>
    <source>
        <strain evidence="11">MEB205</strain>
    </source>
</reference>
<evidence type="ECO:0000256" key="3">
    <source>
        <dbReference type="ARBA" id="ARBA00008737"/>
    </source>
</evidence>
<dbReference type="InterPro" id="IPR001468">
    <property type="entry name" value="Indole-3-GlycerolPSynthase_CS"/>
</dbReference>
<proteinExistence type="inferred from homology"/>
<sequence>MLEKILETKREEIEQLIMPEYTEVPHFSLYKALNNSNRSTGLIAEVKKASPSKGIICEDFNPVEIAKGYEKGGADAISVLTDVTYFKGHRDYLSAIKKEVHLPVMRKDFIIDKKQVEETRNIGADAMLLIVGTVPIKELKELYDYAYSIGLECLVEVHAKEELEELLSCFAPKIIGVNNRNLKTFETSLTQTEDMATLIPEGSLFVSESGIHTSDDIKRVKKAGAAGVLVGESLMRAESPEKGIATLFGGEAIAASS</sequence>
<dbReference type="FunFam" id="3.20.20.70:FF:000024">
    <property type="entry name" value="Indole-3-glycerol phosphate synthase"/>
    <property type="match status" value="1"/>
</dbReference>
<dbReference type="Gene3D" id="3.20.20.70">
    <property type="entry name" value="Aldolase class I"/>
    <property type="match status" value="1"/>
</dbReference>
<dbReference type="CDD" id="cd00331">
    <property type="entry name" value="IGPS"/>
    <property type="match status" value="1"/>
</dbReference>
<comment type="caution">
    <text evidence="11">The sequence shown here is derived from an EMBL/GenBank/DDBJ whole genome shotgun (WGS) entry which is preliminary data.</text>
</comment>
<dbReference type="Pfam" id="PF00218">
    <property type="entry name" value="IGPS"/>
    <property type="match status" value="1"/>
</dbReference>
<dbReference type="HAMAP" id="MF_00134_B">
    <property type="entry name" value="IGPS_B"/>
    <property type="match status" value="1"/>
</dbReference>
<dbReference type="NCBIfam" id="NF001377">
    <property type="entry name" value="PRK00278.2-4"/>
    <property type="match status" value="1"/>
</dbReference>
<keyword evidence="5 9" id="KW-0210">Decarboxylase</keyword>
<dbReference type="RefSeq" id="WP_250094848.1">
    <property type="nucleotide sequence ID" value="NZ_JAKRYL010000002.1"/>
</dbReference>
<evidence type="ECO:0000256" key="6">
    <source>
        <dbReference type="ARBA" id="ARBA00022822"/>
    </source>
</evidence>
<evidence type="ECO:0000256" key="5">
    <source>
        <dbReference type="ARBA" id="ARBA00022793"/>
    </source>
</evidence>
<evidence type="ECO:0000256" key="4">
    <source>
        <dbReference type="ARBA" id="ARBA00022605"/>
    </source>
</evidence>
<feature type="domain" description="Indole-3-glycerol phosphate synthase" evidence="10">
    <location>
        <begin position="3"/>
        <end position="247"/>
    </location>
</feature>
<name>A0A9X2CQL1_9BACI</name>
<evidence type="ECO:0000259" key="10">
    <source>
        <dbReference type="Pfam" id="PF00218"/>
    </source>
</evidence>
<gene>
    <name evidence="9 11" type="primary">trpC</name>
    <name evidence="11" type="ORF">MF646_02160</name>
</gene>
<evidence type="ECO:0000256" key="7">
    <source>
        <dbReference type="ARBA" id="ARBA00023141"/>
    </source>
</evidence>